<accession>A0A0B1TAR1</accession>
<reference evidence="2 3" key="1">
    <citation type="submission" date="2014-03" db="EMBL/GenBank/DDBJ databases">
        <title>Draft genome of the hookworm Oesophagostomum dentatum.</title>
        <authorList>
            <person name="Mitreva M."/>
        </authorList>
    </citation>
    <scope>NUCLEOTIDE SEQUENCE [LARGE SCALE GENOMIC DNA]</scope>
    <source>
        <strain evidence="2 3">OD-Hann</strain>
    </source>
</reference>
<protein>
    <recommendedName>
        <fullName evidence="1">Dynamin-like GTPase OPA1 C-terminal domain-containing protein</fullName>
    </recommendedName>
</protein>
<evidence type="ECO:0000259" key="1">
    <source>
        <dbReference type="Pfam" id="PF19434"/>
    </source>
</evidence>
<name>A0A0B1TAR1_OESDE</name>
<evidence type="ECO:0000313" key="3">
    <source>
        <dbReference type="Proteomes" id="UP000053660"/>
    </source>
</evidence>
<dbReference type="AlphaFoldDB" id="A0A0B1TAR1"/>
<dbReference type="InterPro" id="IPR045817">
    <property type="entry name" value="OPA1_C"/>
</dbReference>
<proteinExistence type="predicted"/>
<dbReference type="Proteomes" id="UP000053660">
    <property type="component" value="Unassembled WGS sequence"/>
</dbReference>
<feature type="domain" description="Dynamin-like GTPase OPA1 C-terminal" evidence="1">
    <location>
        <begin position="1"/>
        <end position="253"/>
    </location>
</feature>
<keyword evidence="3" id="KW-1185">Reference proteome</keyword>
<evidence type="ECO:0000313" key="2">
    <source>
        <dbReference type="EMBL" id="KHJ94354.1"/>
    </source>
</evidence>
<dbReference type="EMBL" id="KN550356">
    <property type="protein sequence ID" value="KHJ94354.1"/>
    <property type="molecule type" value="Genomic_DNA"/>
</dbReference>
<gene>
    <name evidence="2" type="ORF">OESDEN_05710</name>
</gene>
<dbReference type="OrthoDB" id="415706at2759"/>
<sequence>MEDRAVPDRKSWDSACHFMGQVDTRIFDAQQRNPIRLIQTAANRLAMVNKQLNDARGPGWVSRWIFWQTPSADNHFASAVQDELAAMLSGDPEHKQALTDEDILVVRRNLETKGVIEVPSETIRRQWNLMYKKHFLERTIQTSRDCPSLYQHYRQGFNEGDVDCQTVVFFYRCFLIQRMLKLTCNALRQQITNTEQRRLEKEVKDVLDDWSQEADKKQKYLTGRRVDLAEELKQVRRIQEKLEEFMVQLQREK</sequence>
<dbReference type="Pfam" id="PF19434">
    <property type="entry name" value="OPA1_C"/>
    <property type="match status" value="1"/>
</dbReference>
<organism evidence="2 3">
    <name type="scientific">Oesophagostomum dentatum</name>
    <name type="common">Nodular worm</name>
    <dbReference type="NCBI Taxonomy" id="61180"/>
    <lineage>
        <taxon>Eukaryota</taxon>
        <taxon>Metazoa</taxon>
        <taxon>Ecdysozoa</taxon>
        <taxon>Nematoda</taxon>
        <taxon>Chromadorea</taxon>
        <taxon>Rhabditida</taxon>
        <taxon>Rhabditina</taxon>
        <taxon>Rhabditomorpha</taxon>
        <taxon>Strongyloidea</taxon>
        <taxon>Strongylidae</taxon>
        <taxon>Oesophagostomum</taxon>
    </lineage>
</organism>